<accession>A0A5N5RC75</accession>
<gene>
    <name evidence="3" type="ORF">EHS19_10385</name>
</gene>
<dbReference type="AlphaFoldDB" id="A0A5N5RC75"/>
<dbReference type="EMBL" id="RQSP01000081">
    <property type="protein sequence ID" value="KAB5603487.1"/>
    <property type="molecule type" value="Genomic_DNA"/>
</dbReference>
<sequence length="313" mass="32556">MVDAMAVDAGSGSGRGPSRRRLIVVLGVLLAVAMIVGGIVWWRVDVARRVGVARSACESSRSEAQRMVGEWSTVKASGEVRSALKVTVAQVADASTVTALAATVKTNPGEPVACDGSDVSGLDAARATNDRLADDAGRRVKSVRSDAQAVVASRDAKQLADAKTRLNSKVSEARKLLASSKNRVADDKTRTVLSDAIDAAAKANDVAAVEKAVKSLDAASKRVSESVAAKSKADKAKAEAEAAKRAAAQTQTTTPQYTAPQYSTPQYTTPQQSTPQQNTPQQSTPQYGELGYSDGTPIQGEHKPGIVTPDVAG</sequence>
<keyword evidence="2" id="KW-1133">Transmembrane helix</keyword>
<comment type="caution">
    <text evidence="3">The sequence shown here is derived from an EMBL/GenBank/DDBJ whole genome shotgun (WGS) entry which is preliminary data.</text>
</comment>
<feature type="region of interest" description="Disordered" evidence="1">
    <location>
        <begin position="240"/>
        <end position="313"/>
    </location>
</feature>
<keyword evidence="2" id="KW-0472">Membrane</keyword>
<evidence type="ECO:0000313" key="4">
    <source>
        <dbReference type="Proteomes" id="UP000326336"/>
    </source>
</evidence>
<keyword evidence="4" id="KW-1185">Reference proteome</keyword>
<evidence type="ECO:0000256" key="2">
    <source>
        <dbReference type="SAM" id="Phobius"/>
    </source>
</evidence>
<proteinExistence type="predicted"/>
<evidence type="ECO:0008006" key="5">
    <source>
        <dbReference type="Google" id="ProtNLM"/>
    </source>
</evidence>
<evidence type="ECO:0000256" key="1">
    <source>
        <dbReference type="SAM" id="MobiDB-lite"/>
    </source>
</evidence>
<organism evidence="3 4">
    <name type="scientific">Bifidobacterium jacchi</name>
    <dbReference type="NCBI Taxonomy" id="2490545"/>
    <lineage>
        <taxon>Bacteria</taxon>
        <taxon>Bacillati</taxon>
        <taxon>Actinomycetota</taxon>
        <taxon>Actinomycetes</taxon>
        <taxon>Bifidobacteriales</taxon>
        <taxon>Bifidobacteriaceae</taxon>
        <taxon>Bifidobacterium</taxon>
    </lineage>
</organism>
<protein>
    <recommendedName>
        <fullName evidence="5">Colicin transporter</fullName>
    </recommendedName>
</protein>
<evidence type="ECO:0000313" key="3">
    <source>
        <dbReference type="EMBL" id="KAB5603487.1"/>
    </source>
</evidence>
<keyword evidence="2" id="KW-0812">Transmembrane</keyword>
<feature type="transmembrane region" description="Helical" evidence="2">
    <location>
        <begin position="22"/>
        <end position="42"/>
    </location>
</feature>
<feature type="compositionally biased region" description="Low complexity" evidence="1">
    <location>
        <begin position="245"/>
        <end position="287"/>
    </location>
</feature>
<dbReference type="Proteomes" id="UP000326336">
    <property type="component" value="Unassembled WGS sequence"/>
</dbReference>
<reference evidence="3 4" key="1">
    <citation type="journal article" date="2019" name="Int. J. Syst. Evol. Microbiol.">
        <title>Bifidobacterium jacchi sp. nov., isolated from the faeces of a baby common marmoset (Callithrix jacchus).</title>
        <authorList>
            <person name="Modesto M."/>
            <person name="Watanabe K."/>
            <person name="Arita M."/>
            <person name="Satti M."/>
            <person name="Oki K."/>
            <person name="Sciavilla P."/>
            <person name="Patavino C."/>
            <person name="Camma C."/>
            <person name="Michelini S."/>
            <person name="Sgorbati B."/>
            <person name="Mattarelli P."/>
        </authorList>
    </citation>
    <scope>NUCLEOTIDE SEQUENCE [LARGE SCALE GENOMIC DNA]</scope>
    <source>
        <strain evidence="3 4">MRM 9.3</strain>
    </source>
</reference>
<name>A0A5N5RC75_9BIFI</name>
<dbReference type="RefSeq" id="WP_151917681.1">
    <property type="nucleotide sequence ID" value="NZ_RQSP01000081.1"/>
</dbReference>